<evidence type="ECO:0000313" key="3">
    <source>
        <dbReference type="Proteomes" id="UP000233551"/>
    </source>
</evidence>
<organism evidence="2 3">
    <name type="scientific">Punica granatum</name>
    <name type="common">Pomegranate</name>
    <dbReference type="NCBI Taxonomy" id="22663"/>
    <lineage>
        <taxon>Eukaryota</taxon>
        <taxon>Viridiplantae</taxon>
        <taxon>Streptophyta</taxon>
        <taxon>Embryophyta</taxon>
        <taxon>Tracheophyta</taxon>
        <taxon>Spermatophyta</taxon>
        <taxon>Magnoliopsida</taxon>
        <taxon>eudicotyledons</taxon>
        <taxon>Gunneridae</taxon>
        <taxon>Pentapetalae</taxon>
        <taxon>rosids</taxon>
        <taxon>malvids</taxon>
        <taxon>Myrtales</taxon>
        <taxon>Lythraceae</taxon>
        <taxon>Punica</taxon>
    </lineage>
</organism>
<feature type="compositionally biased region" description="Polar residues" evidence="1">
    <location>
        <begin position="34"/>
        <end position="48"/>
    </location>
</feature>
<gene>
    <name evidence="2" type="ORF">CRG98_030558</name>
</gene>
<dbReference type="Proteomes" id="UP000233551">
    <property type="component" value="Unassembled WGS sequence"/>
</dbReference>
<name>A0A2I0IYH2_PUNGR</name>
<keyword evidence="3" id="KW-1185">Reference proteome</keyword>
<accession>A0A2I0IYH2</accession>
<feature type="region of interest" description="Disordered" evidence="1">
    <location>
        <begin position="1"/>
        <end position="80"/>
    </location>
</feature>
<dbReference type="AlphaFoldDB" id="A0A2I0IYH2"/>
<feature type="compositionally biased region" description="Basic and acidic residues" evidence="1">
    <location>
        <begin position="1"/>
        <end position="12"/>
    </location>
</feature>
<proteinExistence type="predicted"/>
<dbReference type="EMBL" id="PGOL01002296">
    <property type="protein sequence ID" value="PKI49044.1"/>
    <property type="molecule type" value="Genomic_DNA"/>
</dbReference>
<comment type="caution">
    <text evidence="2">The sequence shown here is derived from an EMBL/GenBank/DDBJ whole genome shotgun (WGS) entry which is preliminary data.</text>
</comment>
<evidence type="ECO:0000313" key="2">
    <source>
        <dbReference type="EMBL" id="PKI49044.1"/>
    </source>
</evidence>
<evidence type="ECO:0000256" key="1">
    <source>
        <dbReference type="SAM" id="MobiDB-lite"/>
    </source>
</evidence>
<protein>
    <submittedName>
        <fullName evidence="2">Uncharacterized protein</fullName>
    </submittedName>
</protein>
<reference evidence="2 3" key="1">
    <citation type="submission" date="2017-11" db="EMBL/GenBank/DDBJ databases">
        <title>De-novo sequencing of pomegranate (Punica granatum L.) genome.</title>
        <authorList>
            <person name="Akparov Z."/>
            <person name="Amiraslanov A."/>
            <person name="Hajiyeva S."/>
            <person name="Abbasov M."/>
            <person name="Kaur K."/>
            <person name="Hamwieh A."/>
            <person name="Solovyev V."/>
            <person name="Salamov A."/>
            <person name="Braich B."/>
            <person name="Kosarev P."/>
            <person name="Mahmoud A."/>
            <person name="Hajiyev E."/>
            <person name="Babayeva S."/>
            <person name="Izzatullayeva V."/>
            <person name="Mammadov A."/>
            <person name="Mammadov A."/>
            <person name="Sharifova S."/>
            <person name="Ojaghi J."/>
            <person name="Eynullazada K."/>
            <person name="Bayramov B."/>
            <person name="Abdulazimova A."/>
            <person name="Shahmuradov I."/>
        </authorList>
    </citation>
    <scope>NUCLEOTIDE SEQUENCE [LARGE SCALE GENOMIC DNA]</scope>
    <source>
        <strain evidence="3">cv. AG2017</strain>
        <tissue evidence="2">Leaf</tissue>
    </source>
</reference>
<sequence>MSQTTIDHRTGLRDLGAGTDGHMLKAGSRHPDTPQITLTKVHTRTMQQKIEREEGSRPPTPPPRSPVPTEDASDLDRGVGVDNCLSQPRIDCGLGSSGPNLESIRGLRLGDPRSIQGWGHCFGVHDRFGVGTDNCRPQPLHRGC</sequence>